<organism evidence="1 2">
    <name type="scientific">Dictyobacter formicarum</name>
    <dbReference type="NCBI Taxonomy" id="2778368"/>
    <lineage>
        <taxon>Bacteria</taxon>
        <taxon>Bacillati</taxon>
        <taxon>Chloroflexota</taxon>
        <taxon>Ktedonobacteria</taxon>
        <taxon>Ktedonobacterales</taxon>
        <taxon>Dictyobacteraceae</taxon>
        <taxon>Dictyobacter</taxon>
    </lineage>
</organism>
<reference evidence="1 2" key="1">
    <citation type="journal article" date="2021" name="Int. J. Syst. Evol. Microbiol.">
        <title>Reticulibacter mediterranei gen. nov., sp. nov., within the new family Reticulibacteraceae fam. nov., and Ktedonospora formicarum gen. nov., sp. nov., Ktedonobacter robiniae sp. nov., Dictyobacter formicarum sp. nov. and Dictyobacter arantiisoli sp. nov., belonging to the class Ktedonobacteria.</title>
        <authorList>
            <person name="Yabe S."/>
            <person name="Zheng Y."/>
            <person name="Wang C.M."/>
            <person name="Sakai Y."/>
            <person name="Abe K."/>
            <person name="Yokota A."/>
            <person name="Donadio S."/>
            <person name="Cavaletti L."/>
            <person name="Monciardini P."/>
        </authorList>
    </citation>
    <scope>NUCLEOTIDE SEQUENCE [LARGE SCALE GENOMIC DNA]</scope>
    <source>
        <strain evidence="1 2">SOSP1-9</strain>
    </source>
</reference>
<gene>
    <name evidence="1" type="ORF">KSZ_10060</name>
</gene>
<dbReference type="EMBL" id="BNJJ01000002">
    <property type="protein sequence ID" value="GHO83000.1"/>
    <property type="molecule type" value="Genomic_DNA"/>
</dbReference>
<dbReference type="RefSeq" id="WP_201360636.1">
    <property type="nucleotide sequence ID" value="NZ_BNJJ01000002.1"/>
</dbReference>
<dbReference type="Proteomes" id="UP000635565">
    <property type="component" value="Unassembled WGS sequence"/>
</dbReference>
<keyword evidence="2" id="KW-1185">Reference proteome</keyword>
<proteinExistence type="predicted"/>
<protein>
    <submittedName>
        <fullName evidence="1">Uncharacterized protein</fullName>
    </submittedName>
</protein>
<accession>A0ABQ3VA31</accession>
<name>A0ABQ3VA31_9CHLR</name>
<comment type="caution">
    <text evidence="1">The sequence shown here is derived from an EMBL/GenBank/DDBJ whole genome shotgun (WGS) entry which is preliminary data.</text>
</comment>
<evidence type="ECO:0000313" key="2">
    <source>
        <dbReference type="Proteomes" id="UP000635565"/>
    </source>
</evidence>
<sequence>MFRRFFGRERSPQIIGMQPGPITGDLDGWEQDPNNCPAVWPALLLQLGQLPHGWLPVYSRGLC</sequence>
<evidence type="ECO:0000313" key="1">
    <source>
        <dbReference type="EMBL" id="GHO83000.1"/>
    </source>
</evidence>